<dbReference type="PANTHER" id="PTHR23226:SF416">
    <property type="entry name" value="FI01424P"/>
    <property type="match status" value="1"/>
</dbReference>
<evidence type="ECO:0000259" key="9">
    <source>
        <dbReference type="PROSITE" id="PS50157"/>
    </source>
</evidence>
<accession>A0A851B9T2</accession>
<dbReference type="PANTHER" id="PTHR23226">
    <property type="entry name" value="ZINC FINGER AND SCAN DOMAIN-CONTAINING"/>
    <property type="match status" value="1"/>
</dbReference>
<dbReference type="PROSITE" id="PS50157">
    <property type="entry name" value="ZINC_FINGER_C2H2_2"/>
    <property type="match status" value="1"/>
</dbReference>
<reference evidence="10" key="1">
    <citation type="submission" date="2019-10" db="EMBL/GenBank/DDBJ databases">
        <title>Bird 10,000 Genomes (B10K) Project - Family phase.</title>
        <authorList>
            <person name="Zhang G."/>
        </authorList>
    </citation>
    <scope>NUCLEOTIDE SEQUENCE</scope>
    <source>
        <strain evidence="10">B10K-DU-012-30</strain>
        <tissue evidence="10">Muscle</tissue>
    </source>
</reference>
<feature type="non-terminal residue" evidence="10">
    <location>
        <position position="56"/>
    </location>
</feature>
<name>A0A851B9T2_PICGY</name>
<dbReference type="AlphaFoldDB" id="A0A851B9T2"/>
<evidence type="ECO:0000256" key="3">
    <source>
        <dbReference type="ARBA" id="ARBA00022723"/>
    </source>
</evidence>
<dbReference type="SMART" id="SM00355">
    <property type="entry name" value="ZnF_C2H2"/>
    <property type="match status" value="1"/>
</dbReference>
<feature type="domain" description="C2H2-type" evidence="9">
    <location>
        <begin position="21"/>
        <end position="48"/>
    </location>
</feature>
<gene>
    <name evidence="10" type="primary">Znf530_0</name>
    <name evidence="10" type="ORF">PICGYM_R07065</name>
</gene>
<evidence type="ECO:0000256" key="1">
    <source>
        <dbReference type="ARBA" id="ARBA00004123"/>
    </source>
</evidence>
<evidence type="ECO:0000256" key="4">
    <source>
        <dbReference type="ARBA" id="ARBA00022737"/>
    </source>
</evidence>
<evidence type="ECO:0000313" key="11">
    <source>
        <dbReference type="Proteomes" id="UP000631391"/>
    </source>
</evidence>
<dbReference type="Proteomes" id="UP000631391">
    <property type="component" value="Unassembled WGS sequence"/>
</dbReference>
<proteinExistence type="inferred from homology"/>
<dbReference type="FunFam" id="3.30.160.60:FF:001430">
    <property type="entry name" value="Uncharacterized protein"/>
    <property type="match status" value="1"/>
</dbReference>
<dbReference type="Gene3D" id="3.30.160.60">
    <property type="entry name" value="Classic Zinc Finger"/>
    <property type="match status" value="2"/>
</dbReference>
<keyword evidence="5 8" id="KW-0863">Zinc-finger</keyword>
<evidence type="ECO:0000256" key="7">
    <source>
        <dbReference type="ARBA" id="ARBA00023242"/>
    </source>
</evidence>
<dbReference type="GO" id="GO:0000981">
    <property type="term" value="F:DNA-binding transcription factor activity, RNA polymerase II-specific"/>
    <property type="evidence" value="ECO:0007669"/>
    <property type="project" value="TreeGrafter"/>
</dbReference>
<dbReference type="SUPFAM" id="SSF57667">
    <property type="entry name" value="beta-beta-alpha zinc fingers"/>
    <property type="match status" value="1"/>
</dbReference>
<comment type="caution">
    <text evidence="10">The sequence shown here is derived from an EMBL/GenBank/DDBJ whole genome shotgun (WGS) entry which is preliminary data.</text>
</comment>
<comment type="subcellular location">
    <subcellularLocation>
        <location evidence="1">Nucleus</location>
    </subcellularLocation>
</comment>
<dbReference type="EMBL" id="WEKY01004299">
    <property type="protein sequence ID" value="NWI36196.1"/>
    <property type="molecule type" value="Genomic_DNA"/>
</dbReference>
<comment type="similarity">
    <text evidence="2">Belongs to the krueppel C2H2-type zinc-finger protein family.</text>
</comment>
<evidence type="ECO:0000256" key="5">
    <source>
        <dbReference type="ARBA" id="ARBA00022771"/>
    </source>
</evidence>
<keyword evidence="6" id="KW-0862">Zinc</keyword>
<evidence type="ECO:0000256" key="2">
    <source>
        <dbReference type="ARBA" id="ARBA00006991"/>
    </source>
</evidence>
<evidence type="ECO:0000313" key="10">
    <source>
        <dbReference type="EMBL" id="NWI36196.1"/>
    </source>
</evidence>
<keyword evidence="3" id="KW-0479">Metal-binding</keyword>
<keyword evidence="7" id="KW-0539">Nucleus</keyword>
<evidence type="ECO:0000256" key="8">
    <source>
        <dbReference type="PROSITE-ProRule" id="PRU00042"/>
    </source>
</evidence>
<dbReference type="GO" id="GO:0000978">
    <property type="term" value="F:RNA polymerase II cis-regulatory region sequence-specific DNA binding"/>
    <property type="evidence" value="ECO:0007669"/>
    <property type="project" value="TreeGrafter"/>
</dbReference>
<sequence length="56" mass="6409">RCSQSSELVVHKQLRDGGKPHKCLECGRSFSRRSHLIQHEMVHTGERPYQCGKCGM</sequence>
<feature type="non-terminal residue" evidence="10">
    <location>
        <position position="1"/>
    </location>
</feature>
<evidence type="ECO:0000256" key="6">
    <source>
        <dbReference type="ARBA" id="ARBA00022833"/>
    </source>
</evidence>
<dbReference type="InterPro" id="IPR036236">
    <property type="entry name" value="Znf_C2H2_sf"/>
</dbReference>
<dbReference type="GO" id="GO:0005634">
    <property type="term" value="C:nucleus"/>
    <property type="evidence" value="ECO:0007669"/>
    <property type="project" value="UniProtKB-SubCell"/>
</dbReference>
<dbReference type="InterPro" id="IPR013087">
    <property type="entry name" value="Znf_C2H2_type"/>
</dbReference>
<dbReference type="Pfam" id="PF00096">
    <property type="entry name" value="zf-C2H2"/>
    <property type="match status" value="1"/>
</dbReference>
<organism evidence="10 11">
    <name type="scientific">Picathartes gymnocephalus</name>
    <name type="common">White-necked rockfowl</name>
    <dbReference type="NCBI Taxonomy" id="175131"/>
    <lineage>
        <taxon>Eukaryota</taxon>
        <taxon>Metazoa</taxon>
        <taxon>Chordata</taxon>
        <taxon>Craniata</taxon>
        <taxon>Vertebrata</taxon>
        <taxon>Euteleostomi</taxon>
        <taxon>Archelosauria</taxon>
        <taxon>Archosauria</taxon>
        <taxon>Dinosauria</taxon>
        <taxon>Saurischia</taxon>
        <taxon>Theropoda</taxon>
        <taxon>Coelurosauria</taxon>
        <taxon>Aves</taxon>
        <taxon>Neognathae</taxon>
        <taxon>Neoaves</taxon>
        <taxon>Telluraves</taxon>
        <taxon>Australaves</taxon>
        <taxon>Passeriformes</taxon>
        <taxon>Picathartidae</taxon>
        <taxon>Picathartes</taxon>
    </lineage>
</organism>
<dbReference type="OrthoDB" id="9893417at2759"/>
<dbReference type="PROSITE" id="PS00028">
    <property type="entry name" value="ZINC_FINGER_C2H2_1"/>
    <property type="match status" value="1"/>
</dbReference>
<protein>
    <submittedName>
        <fullName evidence="10">ZN530 protein</fullName>
    </submittedName>
</protein>
<dbReference type="GO" id="GO:0008270">
    <property type="term" value="F:zinc ion binding"/>
    <property type="evidence" value="ECO:0007669"/>
    <property type="project" value="UniProtKB-KW"/>
</dbReference>
<keyword evidence="11" id="KW-1185">Reference proteome</keyword>
<keyword evidence="4" id="KW-0677">Repeat</keyword>